<reference evidence="1" key="1">
    <citation type="submission" date="2023-07" db="EMBL/GenBank/DDBJ databases">
        <title>Black Yeasts Isolated from many extreme environments.</title>
        <authorList>
            <person name="Coleine C."/>
            <person name="Stajich J.E."/>
            <person name="Selbmann L."/>
        </authorList>
    </citation>
    <scope>NUCLEOTIDE SEQUENCE</scope>
    <source>
        <strain evidence="1">CCFEE 5714</strain>
    </source>
</reference>
<evidence type="ECO:0000313" key="1">
    <source>
        <dbReference type="EMBL" id="KAK3722463.1"/>
    </source>
</evidence>
<keyword evidence="2" id="KW-1185">Reference proteome</keyword>
<evidence type="ECO:0000313" key="2">
    <source>
        <dbReference type="Proteomes" id="UP001281147"/>
    </source>
</evidence>
<protein>
    <submittedName>
        <fullName evidence="1">Uncharacterized protein</fullName>
    </submittedName>
</protein>
<gene>
    <name evidence="1" type="ORF">LTR37_002455</name>
</gene>
<dbReference type="Proteomes" id="UP001281147">
    <property type="component" value="Unassembled WGS sequence"/>
</dbReference>
<proteinExistence type="predicted"/>
<name>A0ACC3NSR1_9PEZI</name>
<sequence length="289" mass="31732">MALKTCCATGSLHTGNPTGRIENVHGLDCYIADALNGTPNGTVVIIPDAFGWTLPNNRILADCYAKEGNFQVYLPEFMNGFKLPADLMESVKAFSATGFWNQIAKIGHAAYILRHFLPFMILCRPAVTGPRVYSFMKALKGGEAKDLPIGTAGFCWGGYFVTKLCADMTENRTGDGKRVTVCGFVAHPSMLTYPTDIEGVHLPYSCAAAGEKDPQMSAEQAKQTEEILKRKAEEKKGEGIEHEFVMYQGAHHGFAVRADENDKDEAEKGKQAEAQAVQWFTRWFANPPP</sequence>
<accession>A0ACC3NSR1</accession>
<dbReference type="EMBL" id="JAUTXU010000013">
    <property type="protein sequence ID" value="KAK3722463.1"/>
    <property type="molecule type" value="Genomic_DNA"/>
</dbReference>
<organism evidence="1 2">
    <name type="scientific">Vermiconidia calcicola</name>
    <dbReference type="NCBI Taxonomy" id="1690605"/>
    <lineage>
        <taxon>Eukaryota</taxon>
        <taxon>Fungi</taxon>
        <taxon>Dikarya</taxon>
        <taxon>Ascomycota</taxon>
        <taxon>Pezizomycotina</taxon>
        <taxon>Dothideomycetes</taxon>
        <taxon>Dothideomycetidae</taxon>
        <taxon>Mycosphaerellales</taxon>
        <taxon>Extremaceae</taxon>
        <taxon>Vermiconidia</taxon>
    </lineage>
</organism>
<comment type="caution">
    <text evidence="1">The sequence shown here is derived from an EMBL/GenBank/DDBJ whole genome shotgun (WGS) entry which is preliminary data.</text>
</comment>